<dbReference type="Pfam" id="PF00258">
    <property type="entry name" value="Flavodoxin_1"/>
    <property type="match status" value="1"/>
</dbReference>
<dbReference type="Gene3D" id="3.40.50.360">
    <property type="match status" value="1"/>
</dbReference>
<keyword evidence="5 8" id="KW-0285">Flavoprotein</keyword>
<dbReference type="GO" id="GO:0010181">
    <property type="term" value="F:FMN binding"/>
    <property type="evidence" value="ECO:0007669"/>
    <property type="project" value="UniProtKB-UniRule"/>
</dbReference>
<dbReference type="SUPFAM" id="SSF52218">
    <property type="entry name" value="Flavoproteins"/>
    <property type="match status" value="1"/>
</dbReference>
<dbReference type="InterPro" id="IPR010086">
    <property type="entry name" value="Flavodoxin_lc"/>
</dbReference>
<evidence type="ECO:0000256" key="1">
    <source>
        <dbReference type="ARBA" id="ARBA00001917"/>
    </source>
</evidence>
<keyword evidence="7 8" id="KW-0249">Electron transport</keyword>
<evidence type="ECO:0000256" key="3">
    <source>
        <dbReference type="ARBA" id="ARBA00005267"/>
    </source>
</evidence>
<comment type="similarity">
    <text evidence="3 8">Belongs to the flavodoxin family.</text>
</comment>
<dbReference type="NCBIfam" id="NF006739">
    <property type="entry name" value="PRK09267.1-5"/>
    <property type="match status" value="1"/>
</dbReference>
<keyword evidence="11" id="KW-1185">Reference proteome</keyword>
<dbReference type="NCBIfam" id="TIGR01752">
    <property type="entry name" value="flav_long"/>
    <property type="match status" value="1"/>
</dbReference>
<comment type="function">
    <text evidence="2 8">Low-potential electron donor to a number of redox enzymes.</text>
</comment>
<dbReference type="GO" id="GO:0009055">
    <property type="term" value="F:electron transfer activity"/>
    <property type="evidence" value="ECO:0007669"/>
    <property type="project" value="UniProtKB-UniRule"/>
</dbReference>
<dbReference type="PROSITE" id="PS00201">
    <property type="entry name" value="FLAVODOXIN"/>
    <property type="match status" value="1"/>
</dbReference>
<dbReference type="OrthoDB" id="359268at2"/>
<reference evidence="10 11" key="1">
    <citation type="submission" date="2018-06" db="EMBL/GenBank/DDBJ databases">
        <authorList>
            <consortium name="Pathogen Informatics"/>
            <person name="Doyle S."/>
        </authorList>
    </citation>
    <scope>NUCLEOTIDE SEQUENCE [LARGE SCALE GENOMIC DNA]</scope>
    <source>
        <strain evidence="10 11">NCTC10717</strain>
    </source>
</reference>
<gene>
    <name evidence="10" type="primary">isiB</name>
    <name evidence="10" type="ORF">NCTC10717_01452</name>
</gene>
<dbReference type="InterPro" id="IPR008254">
    <property type="entry name" value="Flavodoxin/NO_synth"/>
</dbReference>
<evidence type="ECO:0000259" key="9">
    <source>
        <dbReference type="PROSITE" id="PS50902"/>
    </source>
</evidence>
<evidence type="ECO:0000313" key="10">
    <source>
        <dbReference type="EMBL" id="SUO97440.1"/>
    </source>
</evidence>
<keyword evidence="6 8" id="KW-0288">FMN</keyword>
<evidence type="ECO:0000256" key="6">
    <source>
        <dbReference type="ARBA" id="ARBA00022643"/>
    </source>
</evidence>
<dbReference type="AlphaFoldDB" id="A0A380MXX6"/>
<comment type="cofactor">
    <cofactor evidence="1 8">
        <name>FMN</name>
        <dbReference type="ChEBI" id="CHEBI:58210"/>
    </cofactor>
</comment>
<evidence type="ECO:0000256" key="5">
    <source>
        <dbReference type="ARBA" id="ARBA00022630"/>
    </source>
</evidence>
<evidence type="ECO:0000256" key="2">
    <source>
        <dbReference type="ARBA" id="ARBA00003297"/>
    </source>
</evidence>
<dbReference type="PANTHER" id="PTHR42809:SF3">
    <property type="entry name" value="FLAVODOXIN 2"/>
    <property type="match status" value="1"/>
</dbReference>
<dbReference type="PROSITE" id="PS50902">
    <property type="entry name" value="FLAVODOXIN_LIKE"/>
    <property type="match status" value="1"/>
</dbReference>
<dbReference type="RefSeq" id="WP_115218633.1">
    <property type="nucleotide sequence ID" value="NZ_UHIA01000004.1"/>
</dbReference>
<evidence type="ECO:0000313" key="11">
    <source>
        <dbReference type="Proteomes" id="UP000254575"/>
    </source>
</evidence>
<name>A0A380MXX6_9GAMM</name>
<evidence type="ECO:0000256" key="8">
    <source>
        <dbReference type="PIRNR" id="PIRNR038996"/>
    </source>
</evidence>
<evidence type="ECO:0000256" key="4">
    <source>
        <dbReference type="ARBA" id="ARBA00022448"/>
    </source>
</evidence>
<dbReference type="InterPro" id="IPR001226">
    <property type="entry name" value="Flavodoxin_CS"/>
</dbReference>
<accession>A0A380MXX6</accession>
<proteinExistence type="inferred from homology"/>
<protein>
    <recommendedName>
        <fullName evidence="8">Flavodoxin</fullName>
    </recommendedName>
</protein>
<dbReference type="InterPro" id="IPR029039">
    <property type="entry name" value="Flavoprotein-like_sf"/>
</dbReference>
<sequence length="177" mass="19755">MSEEIGLFYGSTTGMTEDVAFKIEKIAQEKHGITLTPINIIDLDDPNDMFLYNKLIVGQPTWNYGEYQDDWEMVVDKIAAADLHGKTIAMFGLGDQVGYPEYFLDAMGMLAEQFAAQGANFIGEWPTEGYKFETSKALLKNGNFLGLGIDEDSQPELTDERLEAWLAQILPQFAALP</sequence>
<feature type="domain" description="Flavodoxin-like" evidence="9">
    <location>
        <begin position="5"/>
        <end position="170"/>
    </location>
</feature>
<dbReference type="Proteomes" id="UP000254575">
    <property type="component" value="Unassembled WGS sequence"/>
</dbReference>
<dbReference type="InterPro" id="IPR050619">
    <property type="entry name" value="Flavodoxin"/>
</dbReference>
<organism evidence="10 11">
    <name type="scientific">Suttonella indologenes</name>
    <dbReference type="NCBI Taxonomy" id="13276"/>
    <lineage>
        <taxon>Bacteria</taxon>
        <taxon>Pseudomonadati</taxon>
        <taxon>Pseudomonadota</taxon>
        <taxon>Gammaproteobacteria</taxon>
        <taxon>Cardiobacteriales</taxon>
        <taxon>Cardiobacteriaceae</taxon>
        <taxon>Suttonella</taxon>
    </lineage>
</organism>
<evidence type="ECO:0000256" key="7">
    <source>
        <dbReference type="ARBA" id="ARBA00022982"/>
    </source>
</evidence>
<keyword evidence="4 8" id="KW-0813">Transport</keyword>
<dbReference type="PANTHER" id="PTHR42809">
    <property type="entry name" value="FLAVODOXIN 2"/>
    <property type="match status" value="1"/>
</dbReference>
<dbReference type="PIRSF" id="PIRSF038996">
    <property type="entry name" value="FldA"/>
    <property type="match status" value="1"/>
</dbReference>
<dbReference type="EMBL" id="UHIA01000004">
    <property type="protein sequence ID" value="SUO97440.1"/>
    <property type="molecule type" value="Genomic_DNA"/>
</dbReference>